<accession>A0ABM7G5R2</accession>
<keyword evidence="2" id="KW-1185">Reference proteome</keyword>
<sequence>MLTGMNAYSSLTGTAMAGSWPMARVMAGLSAVPVGHAIDLAIFFPEEGHTRHDALIAETRRHVGGCITAIEMALRLSLAHAPDVAAALDRWPAPVAWSMVRAHPSLLGPGLLAHMQMRAGVTMMLRQFGQADVEQLEEIDGASALSIDDPLLGDALSGLTLAEARWVAAGGEDAPMKPDLPAEHFAELMWMVAACLTVVAQRTMVDGDDRLLAAFDRSGWALMADHDEAACPIVQADRLVRRMGEEADAPDLLGHLLERRRFLLFAAVIARQLRLESVQVVEMLVMGSLSQVAILCRALGGSGADYRHLLLALRPVRPSLSDVAIVTEADRYHALSQEQADNVVAALRTSAALRAKLDHLRAVAPL</sequence>
<evidence type="ECO:0000313" key="2">
    <source>
        <dbReference type="Proteomes" id="UP001059971"/>
    </source>
</evidence>
<gene>
    <name evidence="1" type="ORF">SBA_ch1_22970</name>
</gene>
<dbReference type="Proteomes" id="UP001059971">
    <property type="component" value="Chromosome 1"/>
</dbReference>
<dbReference type="RefSeq" id="WP_224546111.1">
    <property type="nucleotide sequence ID" value="NZ_AP018817.1"/>
</dbReference>
<name>A0ABM7G5R2_9SPHN</name>
<protein>
    <recommendedName>
        <fullName evidence="3">DUF2336 domain-containing protein</fullName>
    </recommendedName>
</protein>
<evidence type="ECO:0008006" key="3">
    <source>
        <dbReference type="Google" id="ProtNLM"/>
    </source>
</evidence>
<dbReference type="EMBL" id="AP018817">
    <property type="protein sequence ID" value="BBF70097.1"/>
    <property type="molecule type" value="Genomic_DNA"/>
</dbReference>
<evidence type="ECO:0000313" key="1">
    <source>
        <dbReference type="EMBL" id="BBF70097.1"/>
    </source>
</evidence>
<reference evidence="1" key="1">
    <citation type="submission" date="2018-07" db="EMBL/GenBank/DDBJ databases">
        <title>Complete genome sequence of Sphingomonas bisphenolicum strain AO1, a bisphenol A degradative bacterium isolated from Japanese farm field.</title>
        <authorList>
            <person name="Murakami M."/>
            <person name="Koh M."/>
            <person name="Koba S."/>
            <person name="Matsumura Y."/>
        </authorList>
    </citation>
    <scope>NUCLEOTIDE SEQUENCE</scope>
    <source>
        <strain evidence="1">AO1</strain>
    </source>
</reference>
<organism evidence="1 2">
    <name type="scientific">Sphingomonas bisphenolicum</name>
    <dbReference type="NCBI Taxonomy" id="296544"/>
    <lineage>
        <taxon>Bacteria</taxon>
        <taxon>Pseudomonadati</taxon>
        <taxon>Pseudomonadota</taxon>
        <taxon>Alphaproteobacteria</taxon>
        <taxon>Sphingomonadales</taxon>
        <taxon>Sphingomonadaceae</taxon>
        <taxon>Sphingomonas</taxon>
    </lineage>
</organism>
<proteinExistence type="predicted"/>